<evidence type="ECO:0000256" key="1">
    <source>
        <dbReference type="ARBA" id="ARBA00024195"/>
    </source>
</evidence>
<dbReference type="EMBL" id="APCN01008319">
    <property type="status" value="NOT_ANNOTATED_CDS"/>
    <property type="molecule type" value="Genomic_DNA"/>
</dbReference>
<dbReference type="SUPFAM" id="SSF50494">
    <property type="entry name" value="Trypsin-like serine proteases"/>
    <property type="match status" value="1"/>
</dbReference>
<dbReference type="AlphaFoldDB" id="A0A182HLV1"/>
<dbReference type="GO" id="GO:0006508">
    <property type="term" value="P:proteolysis"/>
    <property type="evidence" value="ECO:0007669"/>
    <property type="project" value="InterPro"/>
</dbReference>
<comment type="similarity">
    <text evidence="1">Belongs to the peptidase S1 family. CLIP subfamily.</text>
</comment>
<dbReference type="InterPro" id="IPR001254">
    <property type="entry name" value="Trypsin_dom"/>
</dbReference>
<dbReference type="PANTHER" id="PTHR24260">
    <property type="match status" value="1"/>
</dbReference>
<organism evidence="3 4">
    <name type="scientific">Anopheles arabiensis</name>
    <name type="common">Mosquito</name>
    <dbReference type="NCBI Taxonomy" id="7173"/>
    <lineage>
        <taxon>Eukaryota</taxon>
        <taxon>Metazoa</taxon>
        <taxon>Ecdysozoa</taxon>
        <taxon>Arthropoda</taxon>
        <taxon>Hexapoda</taxon>
        <taxon>Insecta</taxon>
        <taxon>Pterygota</taxon>
        <taxon>Neoptera</taxon>
        <taxon>Endopterygota</taxon>
        <taxon>Diptera</taxon>
        <taxon>Nematocera</taxon>
        <taxon>Culicoidea</taxon>
        <taxon>Culicidae</taxon>
        <taxon>Anophelinae</taxon>
        <taxon>Anopheles</taxon>
    </lineage>
</organism>
<name>A0A182HLV1_ANOAR</name>
<dbReference type="Pfam" id="PF00089">
    <property type="entry name" value="Trypsin"/>
    <property type="match status" value="1"/>
</dbReference>
<dbReference type="InterPro" id="IPR009003">
    <property type="entry name" value="Peptidase_S1_PA"/>
</dbReference>
<evidence type="ECO:0000259" key="2">
    <source>
        <dbReference type="Pfam" id="PF00089"/>
    </source>
</evidence>
<evidence type="ECO:0000313" key="4">
    <source>
        <dbReference type="Proteomes" id="UP000075840"/>
    </source>
</evidence>
<reference evidence="3" key="1">
    <citation type="submission" date="2022-08" db="UniProtKB">
        <authorList>
            <consortium name="EnsemblMetazoa"/>
        </authorList>
    </citation>
    <scope>IDENTIFICATION</scope>
    <source>
        <strain evidence="3">Dongola</strain>
    </source>
</reference>
<accession>A0A182HLV1</accession>
<evidence type="ECO:0000313" key="3">
    <source>
        <dbReference type="EnsemblMetazoa" id="AARA002233-PA"/>
    </source>
</evidence>
<dbReference type="VEuPathDB" id="VectorBase:AARA002233"/>
<dbReference type="VEuPathDB" id="VectorBase:AARA21_001805"/>
<feature type="domain" description="Peptidase S1" evidence="2">
    <location>
        <begin position="182"/>
        <end position="241"/>
    </location>
</feature>
<protein>
    <recommendedName>
        <fullName evidence="2">Peptidase S1 domain-containing protein</fullName>
    </recommendedName>
</protein>
<dbReference type="Gene3D" id="2.40.10.10">
    <property type="entry name" value="Trypsin-like serine proteases"/>
    <property type="match status" value="1"/>
</dbReference>
<dbReference type="InterPro" id="IPR051333">
    <property type="entry name" value="CLIP_Serine_Protease"/>
</dbReference>
<sequence length="242" mass="26781">MKCNLSSEFQNEHYCFGVDEFIVPGSCDLLLGGPIGATGLKGMNIFGNDCGFGKPAVALNFVSHKSWLESVILPTKSLRDKPANADVLSYHDEDLEHGSQCSYSNEVNGTCVHIGNCSSIIDIEYAQKRVIFCKSSSVVCCPTNLLKMQPSAIEVEFSECESRYKSLSKLRMEKIATDRSLQYSHTVATTVHPKYNETTGEHDIAVIKLKEAIHPFVHLFPVCLWQNTTHSPVHQGIMHSGE</sequence>
<dbReference type="Proteomes" id="UP000075840">
    <property type="component" value="Unassembled WGS sequence"/>
</dbReference>
<proteinExistence type="inferred from homology"/>
<dbReference type="EnsemblMetazoa" id="AARA002233-RA">
    <property type="protein sequence ID" value="AARA002233-PA"/>
    <property type="gene ID" value="AARA002233"/>
</dbReference>
<dbReference type="PANTHER" id="PTHR24260:SF132">
    <property type="entry name" value="PEPTIDASE S1 DOMAIN-CONTAINING PROTEIN"/>
    <property type="match status" value="1"/>
</dbReference>
<keyword evidence="4" id="KW-1185">Reference proteome</keyword>
<dbReference type="InterPro" id="IPR043504">
    <property type="entry name" value="Peptidase_S1_PA_chymotrypsin"/>
</dbReference>
<dbReference type="GO" id="GO:0004252">
    <property type="term" value="F:serine-type endopeptidase activity"/>
    <property type="evidence" value="ECO:0007669"/>
    <property type="project" value="InterPro"/>
</dbReference>